<evidence type="ECO:0000313" key="2">
    <source>
        <dbReference type="Proteomes" id="UP000273643"/>
    </source>
</evidence>
<organism evidence="1 2">
    <name type="scientific">Marinimicrobium koreense</name>
    <dbReference type="NCBI Taxonomy" id="306545"/>
    <lineage>
        <taxon>Bacteria</taxon>
        <taxon>Pseudomonadati</taxon>
        <taxon>Pseudomonadota</taxon>
        <taxon>Gammaproteobacteria</taxon>
        <taxon>Cellvibrionales</taxon>
        <taxon>Cellvibrionaceae</taxon>
        <taxon>Marinimicrobium</taxon>
    </lineage>
</organism>
<dbReference type="AlphaFoldDB" id="A0A3N1NL41"/>
<keyword evidence="2" id="KW-1185">Reference proteome</keyword>
<sequence>MSELSNRTKKIVHYLYKSREALEVCDMLETECGTEALSCSSWSPEQMERIHFAVLKLANGSSMDLDSAIQLAQLDWRDLIMSAGFGKDTRVHEIWAKENVH</sequence>
<reference evidence="1 2" key="1">
    <citation type="submission" date="2018-11" db="EMBL/GenBank/DDBJ databases">
        <title>Genomic Encyclopedia of Type Strains, Phase IV (KMG-IV): sequencing the most valuable type-strain genomes for metagenomic binning, comparative biology and taxonomic classification.</title>
        <authorList>
            <person name="Goeker M."/>
        </authorList>
    </citation>
    <scope>NUCLEOTIDE SEQUENCE [LARGE SCALE GENOMIC DNA]</scope>
    <source>
        <strain evidence="1 2">DSM 16974</strain>
    </source>
</reference>
<dbReference type="EMBL" id="RJUK01000001">
    <property type="protein sequence ID" value="ROQ19482.1"/>
    <property type="molecule type" value="Genomic_DNA"/>
</dbReference>
<evidence type="ECO:0000313" key="1">
    <source>
        <dbReference type="EMBL" id="ROQ19482.1"/>
    </source>
</evidence>
<gene>
    <name evidence="1" type="ORF">EDC38_0064</name>
</gene>
<proteinExistence type="predicted"/>
<protein>
    <submittedName>
        <fullName evidence="1">Uncharacterized protein</fullName>
    </submittedName>
</protein>
<accession>A0A3N1NL41</accession>
<dbReference type="Proteomes" id="UP000273643">
    <property type="component" value="Unassembled WGS sequence"/>
</dbReference>
<name>A0A3N1NL41_9GAMM</name>
<comment type="caution">
    <text evidence="1">The sequence shown here is derived from an EMBL/GenBank/DDBJ whole genome shotgun (WGS) entry which is preliminary data.</text>
</comment>